<evidence type="ECO:0000313" key="1">
    <source>
        <dbReference type="EMBL" id="KAJ8881705.1"/>
    </source>
</evidence>
<proteinExistence type="predicted"/>
<keyword evidence="2" id="KW-1185">Reference proteome</keyword>
<reference evidence="1 2" key="1">
    <citation type="submission" date="2023-02" db="EMBL/GenBank/DDBJ databases">
        <title>LHISI_Scaffold_Assembly.</title>
        <authorList>
            <person name="Stuart O.P."/>
            <person name="Cleave R."/>
            <person name="Magrath M.J.L."/>
            <person name="Mikheyev A.S."/>
        </authorList>
    </citation>
    <scope>NUCLEOTIDE SEQUENCE [LARGE SCALE GENOMIC DNA]</scope>
    <source>
        <strain evidence="1">Daus_M_001</strain>
        <tissue evidence="1">Leg muscle</tissue>
    </source>
</reference>
<protein>
    <submittedName>
        <fullName evidence="1">Uncharacterized protein</fullName>
    </submittedName>
</protein>
<comment type="caution">
    <text evidence="1">The sequence shown here is derived from an EMBL/GenBank/DDBJ whole genome shotgun (WGS) entry which is preliminary data.</text>
</comment>
<organism evidence="1 2">
    <name type="scientific">Dryococelus australis</name>
    <dbReference type="NCBI Taxonomy" id="614101"/>
    <lineage>
        <taxon>Eukaryota</taxon>
        <taxon>Metazoa</taxon>
        <taxon>Ecdysozoa</taxon>
        <taxon>Arthropoda</taxon>
        <taxon>Hexapoda</taxon>
        <taxon>Insecta</taxon>
        <taxon>Pterygota</taxon>
        <taxon>Neoptera</taxon>
        <taxon>Polyneoptera</taxon>
        <taxon>Phasmatodea</taxon>
        <taxon>Verophasmatodea</taxon>
        <taxon>Anareolatae</taxon>
        <taxon>Phasmatidae</taxon>
        <taxon>Eurycanthinae</taxon>
        <taxon>Dryococelus</taxon>
    </lineage>
</organism>
<gene>
    <name evidence="1" type="ORF">PR048_018191</name>
</gene>
<evidence type="ECO:0000313" key="2">
    <source>
        <dbReference type="Proteomes" id="UP001159363"/>
    </source>
</evidence>
<sequence>MIDVLSCTMIDVLSCTFHTLNNCFKHVNRPTSFYWLFKDSLAPRDDYLNIFLTIKLPLSFANIIGCNMFQQQK</sequence>
<name>A0ABQ9HBS2_9NEOP</name>
<dbReference type="Proteomes" id="UP001159363">
    <property type="component" value="Chromosome 5"/>
</dbReference>
<accession>A0ABQ9HBS2</accession>
<dbReference type="EMBL" id="JARBHB010000006">
    <property type="protein sequence ID" value="KAJ8881705.1"/>
    <property type="molecule type" value="Genomic_DNA"/>
</dbReference>